<feature type="compositionally biased region" description="Acidic residues" evidence="1">
    <location>
        <begin position="31"/>
        <end position="40"/>
    </location>
</feature>
<keyword evidence="2" id="KW-0472">Membrane</keyword>
<name>A0A699HI74_TANCI</name>
<feature type="compositionally biased region" description="Basic and acidic residues" evidence="1">
    <location>
        <begin position="61"/>
        <end position="72"/>
    </location>
</feature>
<dbReference type="AlphaFoldDB" id="A0A699HI74"/>
<keyword evidence="4" id="KW-0695">RNA-directed DNA polymerase</keyword>
<feature type="non-terminal residue" evidence="4">
    <location>
        <position position="686"/>
    </location>
</feature>
<protein>
    <submittedName>
        <fullName evidence="4">RNA-directed DNA polymerase, eukaryota, reverse transcriptase zinc-binding domain protein</fullName>
    </submittedName>
</protein>
<dbReference type="Pfam" id="PF00078">
    <property type="entry name" value="RVT_1"/>
    <property type="match status" value="1"/>
</dbReference>
<feature type="domain" description="Reverse transcriptase" evidence="3">
    <location>
        <begin position="318"/>
        <end position="434"/>
    </location>
</feature>
<reference evidence="4" key="1">
    <citation type="journal article" date="2019" name="Sci. Rep.">
        <title>Draft genome of Tanacetum cinerariifolium, the natural source of mosquito coil.</title>
        <authorList>
            <person name="Yamashiro T."/>
            <person name="Shiraishi A."/>
            <person name="Satake H."/>
            <person name="Nakayama K."/>
        </authorList>
    </citation>
    <scope>NUCLEOTIDE SEQUENCE</scope>
</reference>
<dbReference type="PANTHER" id="PTHR33116">
    <property type="entry name" value="REVERSE TRANSCRIPTASE ZINC-BINDING DOMAIN-CONTAINING PROTEIN-RELATED-RELATED"/>
    <property type="match status" value="1"/>
</dbReference>
<accession>A0A699HI74</accession>
<feature type="compositionally biased region" description="Low complexity" evidence="1">
    <location>
        <begin position="1"/>
        <end position="10"/>
    </location>
</feature>
<evidence type="ECO:0000256" key="1">
    <source>
        <dbReference type="SAM" id="MobiDB-lite"/>
    </source>
</evidence>
<gene>
    <name evidence="4" type="ORF">Tci_399275</name>
</gene>
<proteinExistence type="predicted"/>
<evidence type="ECO:0000313" key="4">
    <source>
        <dbReference type="EMBL" id="GEY27301.1"/>
    </source>
</evidence>
<comment type="caution">
    <text evidence="4">The sequence shown here is derived from an EMBL/GenBank/DDBJ whole genome shotgun (WGS) entry which is preliminary data.</text>
</comment>
<feature type="compositionally biased region" description="Basic residues" evidence="1">
    <location>
        <begin position="48"/>
        <end position="60"/>
    </location>
</feature>
<keyword evidence="2" id="KW-0812">Transmembrane</keyword>
<dbReference type="EMBL" id="BKCJ010165082">
    <property type="protein sequence ID" value="GEY27301.1"/>
    <property type="molecule type" value="Genomic_DNA"/>
</dbReference>
<feature type="non-terminal residue" evidence="4">
    <location>
        <position position="1"/>
    </location>
</feature>
<evidence type="ECO:0000259" key="3">
    <source>
        <dbReference type="Pfam" id="PF00078"/>
    </source>
</evidence>
<keyword evidence="4" id="KW-0808">Transferase</keyword>
<sequence>QLQQQQQQQQPNPPTASQPRSDQQSFHLVDEIEDENEEEPIPTPTSKKTSRGPRLKSKAAKNKEKETQVEVKKRARIWGERSRLDNEGGNFVQNPHGWLFLKGKHKWTNPESTNARRNCFRVIDEKPEHFGDDALPRPPWLQRLAKSQRSGSNSTASSGSNPMMYYEFMKEQYKLDRKAKMQVIEQESEKRRHLIHAQRIAEEMRVLQIDTRGMDPADAVIINTQKARIRAAYQPPTNWRLLSLRFDLATSKKSIMSSLRRIEEKIDAGCAHDEDRALRVNSLQELDGLEKLESMDLVQKARLSVKNNLIKFLMGLSFLERFSVGSDFYLVNGSPTSKFSLKRVLRQGDPLSPFLFIIVIEGLHIALRDGLGASMFQGVKAGSYGINLSHLCYADGVIIIYDWNQNDMDNIIRMLNVFYIVFGLKIYINKSNLYGVGFSSTEFNQMAAGTGYAVGGRLNLMKSVVGSLDIYYLSFFKAREAVIKALESLRGLGVDSLKAFNSSLLLKWRCLFLKNPSSLWVRVVKSIHGDEADMEIDNDSDFCIWSLSYDGDFSVSNARKHIDDCMLPNLLPRTRWYKGLDIDLILCPVCNGQVESNIHIFFYCDMDSVVWRLVHAWSDSKILILSSFEDLDSWRASKDSKDRAYVILTTTLWMLWLLGHGFSDLQVMLLVLDLFIVVVTLLCLFT</sequence>
<organism evidence="4">
    <name type="scientific">Tanacetum cinerariifolium</name>
    <name type="common">Dalmatian daisy</name>
    <name type="synonym">Chrysanthemum cinerariifolium</name>
    <dbReference type="NCBI Taxonomy" id="118510"/>
    <lineage>
        <taxon>Eukaryota</taxon>
        <taxon>Viridiplantae</taxon>
        <taxon>Streptophyta</taxon>
        <taxon>Embryophyta</taxon>
        <taxon>Tracheophyta</taxon>
        <taxon>Spermatophyta</taxon>
        <taxon>Magnoliopsida</taxon>
        <taxon>eudicotyledons</taxon>
        <taxon>Gunneridae</taxon>
        <taxon>Pentapetalae</taxon>
        <taxon>asterids</taxon>
        <taxon>campanulids</taxon>
        <taxon>Asterales</taxon>
        <taxon>Asteraceae</taxon>
        <taxon>Asteroideae</taxon>
        <taxon>Anthemideae</taxon>
        <taxon>Anthemidinae</taxon>
        <taxon>Tanacetum</taxon>
    </lineage>
</organism>
<feature type="transmembrane region" description="Helical" evidence="2">
    <location>
        <begin position="668"/>
        <end position="685"/>
    </location>
</feature>
<keyword evidence="4" id="KW-0548">Nucleotidyltransferase</keyword>
<keyword evidence="2" id="KW-1133">Transmembrane helix</keyword>
<evidence type="ECO:0000256" key="2">
    <source>
        <dbReference type="SAM" id="Phobius"/>
    </source>
</evidence>
<dbReference type="PANTHER" id="PTHR33116:SF78">
    <property type="entry name" value="OS12G0587133 PROTEIN"/>
    <property type="match status" value="1"/>
</dbReference>
<dbReference type="InterPro" id="IPR000477">
    <property type="entry name" value="RT_dom"/>
</dbReference>
<feature type="region of interest" description="Disordered" evidence="1">
    <location>
        <begin position="1"/>
        <end position="72"/>
    </location>
</feature>
<feature type="compositionally biased region" description="Polar residues" evidence="1">
    <location>
        <begin position="17"/>
        <end position="26"/>
    </location>
</feature>
<dbReference type="GO" id="GO:0003964">
    <property type="term" value="F:RNA-directed DNA polymerase activity"/>
    <property type="evidence" value="ECO:0007669"/>
    <property type="project" value="UniProtKB-KW"/>
</dbReference>